<accession>A0A6N3EBR4</accession>
<evidence type="ECO:0000313" key="2">
    <source>
        <dbReference type="EMBL" id="VYU37415.1"/>
    </source>
</evidence>
<organism evidence="2">
    <name type="scientific">Clostridium tertium</name>
    <dbReference type="NCBI Taxonomy" id="1559"/>
    <lineage>
        <taxon>Bacteria</taxon>
        <taxon>Bacillati</taxon>
        <taxon>Bacillota</taxon>
        <taxon>Clostridia</taxon>
        <taxon>Eubacteriales</taxon>
        <taxon>Clostridiaceae</taxon>
        <taxon>Clostridium</taxon>
    </lineage>
</organism>
<feature type="transmembrane region" description="Helical" evidence="1">
    <location>
        <begin position="23"/>
        <end position="44"/>
    </location>
</feature>
<dbReference type="RefSeq" id="WP_156626653.1">
    <property type="nucleotide sequence ID" value="NZ_CACRTO010000020.1"/>
</dbReference>
<keyword evidence="1" id="KW-0812">Transmembrane</keyword>
<name>A0A6N3EBR4_9CLOT</name>
<dbReference type="AlphaFoldDB" id="A0A6N3EBR4"/>
<evidence type="ECO:0000256" key="1">
    <source>
        <dbReference type="SAM" id="Phobius"/>
    </source>
</evidence>
<keyword evidence="1" id="KW-0472">Membrane</keyword>
<keyword evidence="1" id="KW-1133">Transmembrane helix</keyword>
<evidence type="ECO:0008006" key="3">
    <source>
        <dbReference type="Google" id="ProtNLM"/>
    </source>
</evidence>
<reference evidence="2" key="1">
    <citation type="submission" date="2019-11" db="EMBL/GenBank/DDBJ databases">
        <authorList>
            <person name="Feng L."/>
        </authorList>
    </citation>
    <scope>NUCLEOTIDE SEQUENCE</scope>
    <source>
        <strain evidence="2">CTertiumLFYP3</strain>
    </source>
</reference>
<sequence>MEIAGDATIVVVCCLLYMKYENILAPMVVHFINNFIAGLMLSFSYFMGTSNEQIETITNADIKYYFIVGGIVTAISLILFIRFVARNKKYAKRNKGYINSNIN</sequence>
<dbReference type="EMBL" id="CACRTO010000020">
    <property type="protein sequence ID" value="VYU37415.1"/>
    <property type="molecule type" value="Genomic_DNA"/>
</dbReference>
<feature type="transmembrane region" description="Helical" evidence="1">
    <location>
        <begin position="64"/>
        <end position="85"/>
    </location>
</feature>
<protein>
    <recommendedName>
        <fullName evidence="3">CAAX amino terminal protease self- immunity</fullName>
    </recommendedName>
</protein>
<proteinExistence type="predicted"/>
<gene>
    <name evidence="2" type="ORF">CTLFYP3_02208</name>
</gene>